<dbReference type="EMBL" id="CP024141">
    <property type="protein sequence ID" value="AUK00652.1"/>
    <property type="molecule type" value="Genomic_DNA"/>
</dbReference>
<keyword evidence="1" id="KW-0472">Membrane</keyword>
<organism evidence="2 3">
    <name type="scientific">Escherichia coli</name>
    <dbReference type="NCBI Taxonomy" id="562"/>
    <lineage>
        <taxon>Bacteria</taxon>
        <taxon>Pseudomonadati</taxon>
        <taxon>Pseudomonadota</taxon>
        <taxon>Gammaproteobacteria</taxon>
        <taxon>Enterobacterales</taxon>
        <taxon>Enterobacteriaceae</taxon>
        <taxon>Escherichia</taxon>
    </lineage>
</organism>
<feature type="transmembrane region" description="Helical" evidence="1">
    <location>
        <begin position="221"/>
        <end position="240"/>
    </location>
</feature>
<feature type="transmembrane region" description="Helical" evidence="1">
    <location>
        <begin position="125"/>
        <end position="145"/>
    </location>
</feature>
<keyword evidence="1" id="KW-0812">Transmembrane</keyword>
<feature type="transmembrane region" description="Helical" evidence="1">
    <location>
        <begin position="7"/>
        <end position="28"/>
    </location>
</feature>
<gene>
    <name evidence="2" type="ORF">CR538_09530</name>
</gene>
<feature type="transmembrane region" description="Helical" evidence="1">
    <location>
        <begin position="364"/>
        <end position="390"/>
    </location>
</feature>
<proteinExistence type="predicted"/>
<dbReference type="Proteomes" id="UP000234238">
    <property type="component" value="Chromosome"/>
</dbReference>
<name>A0AAN1IJT2_ECOLX</name>
<keyword evidence="1" id="KW-1133">Transmembrane helix</keyword>
<sequence length="401" mass="45542">MKINIDKFIFSFFIYGVIFFPGMLMLLYDNLGSNYYGIIVIVSLVIVFKFIFNHNELFIAKKTFSSIFIIAGLIGFHLFIAVNLFELEKEENIFKILLSLLSLVAIFIACIFSINSLLKIDDNAFLNIVNNIFNILLLVGIYSSVMMVLGGKTDKRMLFFTEPSHYALIVTIFYAYKIAIKKTNIIYCLPLFIIALCIQNLSLIIGVTFAISINFLRLRTLLLIPLILVPLYTIAINVISQDRLDYYFQRLNISENSTNTSTLTLMSGYEQAYLALKDSYGFGFGLQRMGYPNNRGSFVDIIGLLRDGNTDSNLHDGGLFISKLTVEFGVLGVGFFLYVTMLGVKNINTRCLKSKFFSMVLVMSLMYFLLRGSGYFTPSAILIFMSIVFIKAHRIKNMESE</sequence>
<evidence type="ECO:0000313" key="2">
    <source>
        <dbReference type="EMBL" id="AUK00652.1"/>
    </source>
</evidence>
<accession>A0AAN1IJT2</accession>
<protein>
    <submittedName>
        <fullName evidence="2">Uncharacterized protein</fullName>
    </submittedName>
</protein>
<feature type="transmembrane region" description="Helical" evidence="1">
    <location>
        <begin position="96"/>
        <end position="118"/>
    </location>
</feature>
<dbReference type="AlphaFoldDB" id="A0AAN1IJT2"/>
<feature type="transmembrane region" description="Helical" evidence="1">
    <location>
        <begin position="64"/>
        <end position="84"/>
    </location>
</feature>
<reference evidence="2 3" key="1">
    <citation type="submission" date="2017-10" db="EMBL/GenBank/DDBJ databases">
        <title>mcr-1 positive E.coli isolates in China.</title>
        <authorList>
            <person name="Li B."/>
            <person name="Wang X."/>
        </authorList>
    </citation>
    <scope>NUCLEOTIDE SEQUENCE [LARGE SCALE GENOMIC DNA]</scope>
    <source>
        <strain evidence="2 3">14EC029</strain>
    </source>
</reference>
<feature type="transmembrane region" description="Helical" evidence="1">
    <location>
        <begin position="324"/>
        <end position="344"/>
    </location>
</feature>
<evidence type="ECO:0000313" key="3">
    <source>
        <dbReference type="Proteomes" id="UP000234238"/>
    </source>
</evidence>
<dbReference type="RefSeq" id="WP_089536447.1">
    <property type="nucleotide sequence ID" value="NZ_CP024141.1"/>
</dbReference>
<evidence type="ECO:0000256" key="1">
    <source>
        <dbReference type="SAM" id="Phobius"/>
    </source>
</evidence>
<feature type="transmembrane region" description="Helical" evidence="1">
    <location>
        <begin position="34"/>
        <end position="52"/>
    </location>
</feature>
<feature type="transmembrane region" description="Helical" evidence="1">
    <location>
        <begin position="157"/>
        <end position="176"/>
    </location>
</feature>
<feature type="transmembrane region" description="Helical" evidence="1">
    <location>
        <begin position="188"/>
        <end position="215"/>
    </location>
</feature>